<dbReference type="InterPro" id="IPR050205">
    <property type="entry name" value="CDPK_Ser/Thr_kinases"/>
</dbReference>
<dbReference type="InterPro" id="IPR011009">
    <property type="entry name" value="Kinase-like_dom_sf"/>
</dbReference>
<dbReference type="GO" id="GO:0005524">
    <property type="term" value="F:ATP binding"/>
    <property type="evidence" value="ECO:0007669"/>
    <property type="project" value="UniProtKB-KW"/>
</dbReference>
<feature type="domain" description="Protein kinase" evidence="6">
    <location>
        <begin position="247"/>
        <end position="675"/>
    </location>
</feature>
<evidence type="ECO:0000256" key="4">
    <source>
        <dbReference type="ARBA" id="ARBA00022777"/>
    </source>
</evidence>
<evidence type="ECO:0000313" key="7">
    <source>
        <dbReference type="EMBL" id="CAD9541209.1"/>
    </source>
</evidence>
<accession>A0A7S2JA38</accession>
<dbReference type="Pfam" id="PF00069">
    <property type="entry name" value="Pkinase"/>
    <property type="match status" value="2"/>
</dbReference>
<evidence type="ECO:0000256" key="3">
    <source>
        <dbReference type="ARBA" id="ARBA00022741"/>
    </source>
</evidence>
<keyword evidence="3" id="KW-0547">Nucleotide-binding</keyword>
<sequence>MGCGVSRIAPLPMDPPQCGPRLFLYSDCAAKMPRLLEALSTCDTVSEQFSFADFTVANFVDKLHMLVKSHGSFECIALASNGPDCVSVPKAYGDGRPWLWELSRHVVLTDPMQLTDTSHPVRQVLAALGKATTDGGRVDLLNCSLLRTWACPESAWPKLKALHSIEDEACVHFTASTHMLQYHRALQSEDEWVMESDEFISIKQIYLLPAEPVALPDGSSVSMSDSQLEYVKSHGDLVQMAPVHRRYKLGAVLGDGAFGIVRLGIRRVGGTVDETLGPDSSISPKRVAIKIIDKAHIVNLQCIKREVCAMARLDHPHIIRLYEILDAQLKIYLVMELVNGGNMLERILECGPYREREATKLMGELCSALAHVHAVGVLHRDLKPQNVLHTTRARGSPIKVIDFGLAAPLLLPTLQPIETDAKPSNTRPSLKRSVCSAAAASLSHRPAGNKSLDHSSLGDSSFNHGTLADESLVHALDGKGLFGDGSLGDGSFGDSSFHDGSFNGSFGLFSSRRRKDQKPSWVQVECGRLSLMESPDKSDKSFTSKPRKSRRYVVSAESYWSKVSPPADGSGASQVEKVGTPKYMAPEVLRTASYSRASDLWSAGVVLYVSLVAKPPFSGQTVEQTVAQITRGCWDHCEGDEWSSVCVTAKVLIKGLLVNDPTKRLSAAQIVELLA</sequence>
<dbReference type="PROSITE" id="PS50011">
    <property type="entry name" value="PROTEIN_KINASE_DOM"/>
    <property type="match status" value="1"/>
</dbReference>
<keyword evidence="2" id="KW-0808">Transferase</keyword>
<gene>
    <name evidence="7" type="ORF">CBRE1094_LOCUS41589</name>
</gene>
<name>A0A7S2JA38_9EUKA</name>
<reference evidence="7" key="1">
    <citation type="submission" date="2021-01" db="EMBL/GenBank/DDBJ databases">
        <authorList>
            <person name="Corre E."/>
            <person name="Pelletier E."/>
            <person name="Niang G."/>
            <person name="Scheremetjew M."/>
            <person name="Finn R."/>
            <person name="Kale V."/>
            <person name="Holt S."/>
            <person name="Cochrane G."/>
            <person name="Meng A."/>
            <person name="Brown T."/>
            <person name="Cohen L."/>
        </authorList>
    </citation>
    <scope>NUCLEOTIDE SEQUENCE</scope>
    <source>
        <strain evidence="7">UTEX LB 985</strain>
    </source>
</reference>
<dbReference type="InterPro" id="IPR000719">
    <property type="entry name" value="Prot_kinase_dom"/>
</dbReference>
<evidence type="ECO:0000256" key="1">
    <source>
        <dbReference type="ARBA" id="ARBA00022527"/>
    </source>
</evidence>
<dbReference type="EMBL" id="HBGU01076281">
    <property type="protein sequence ID" value="CAD9541209.1"/>
    <property type="molecule type" value="Transcribed_RNA"/>
</dbReference>
<dbReference type="AlphaFoldDB" id="A0A7S2JA38"/>
<evidence type="ECO:0000256" key="5">
    <source>
        <dbReference type="ARBA" id="ARBA00022840"/>
    </source>
</evidence>
<proteinExistence type="predicted"/>
<evidence type="ECO:0000259" key="6">
    <source>
        <dbReference type="PROSITE" id="PS50011"/>
    </source>
</evidence>
<dbReference type="GO" id="GO:0004674">
    <property type="term" value="F:protein serine/threonine kinase activity"/>
    <property type="evidence" value="ECO:0007669"/>
    <property type="project" value="UniProtKB-KW"/>
</dbReference>
<protein>
    <recommendedName>
        <fullName evidence="6">Protein kinase domain-containing protein</fullName>
    </recommendedName>
</protein>
<keyword evidence="1" id="KW-0723">Serine/threonine-protein kinase</keyword>
<keyword evidence="4" id="KW-0418">Kinase</keyword>
<evidence type="ECO:0000256" key="2">
    <source>
        <dbReference type="ARBA" id="ARBA00022679"/>
    </source>
</evidence>
<dbReference type="SUPFAM" id="SSF56112">
    <property type="entry name" value="Protein kinase-like (PK-like)"/>
    <property type="match status" value="1"/>
</dbReference>
<dbReference type="SMART" id="SM00220">
    <property type="entry name" value="S_TKc"/>
    <property type="match status" value="1"/>
</dbReference>
<keyword evidence="5" id="KW-0067">ATP-binding</keyword>
<dbReference type="PANTHER" id="PTHR24349">
    <property type="entry name" value="SERINE/THREONINE-PROTEIN KINASE"/>
    <property type="match status" value="1"/>
</dbReference>
<organism evidence="7">
    <name type="scientific">Haptolina brevifila</name>
    <dbReference type="NCBI Taxonomy" id="156173"/>
    <lineage>
        <taxon>Eukaryota</taxon>
        <taxon>Haptista</taxon>
        <taxon>Haptophyta</taxon>
        <taxon>Prymnesiophyceae</taxon>
        <taxon>Prymnesiales</taxon>
        <taxon>Prymnesiaceae</taxon>
        <taxon>Haptolina</taxon>
    </lineage>
</organism>
<dbReference type="Gene3D" id="1.10.510.10">
    <property type="entry name" value="Transferase(Phosphotransferase) domain 1"/>
    <property type="match status" value="2"/>
</dbReference>